<dbReference type="InterPro" id="IPR004330">
    <property type="entry name" value="FAR1_DNA_bnd_dom"/>
</dbReference>
<keyword evidence="6" id="KW-0539">Nucleus</keyword>
<accession>A0A8T3A5T8</accession>
<dbReference type="SMART" id="SM00575">
    <property type="entry name" value="ZnF_PMZ"/>
    <property type="match status" value="1"/>
</dbReference>
<evidence type="ECO:0000256" key="7">
    <source>
        <dbReference type="SAM" id="MobiDB-lite"/>
    </source>
</evidence>
<dbReference type="Pfam" id="PF04434">
    <property type="entry name" value="SWIM"/>
    <property type="match status" value="1"/>
</dbReference>
<reference evidence="9" key="1">
    <citation type="journal article" date="2022" name="Front. Genet.">
        <title>Chromosome-Scale Assembly of the Dendrobium nobile Genome Provides Insights Into the Molecular Mechanism of the Biosynthesis of the Medicinal Active Ingredient of Dendrobium.</title>
        <authorList>
            <person name="Xu Q."/>
            <person name="Niu S.-C."/>
            <person name="Li K.-L."/>
            <person name="Zheng P.-J."/>
            <person name="Zhang X.-J."/>
            <person name="Jia Y."/>
            <person name="Liu Y."/>
            <person name="Niu Y.-X."/>
            <person name="Yu L.-H."/>
            <person name="Chen D.-F."/>
            <person name="Zhang G.-Q."/>
        </authorList>
    </citation>
    <scope>NUCLEOTIDE SEQUENCE</scope>
    <source>
        <tissue evidence="9">Leaf</tissue>
    </source>
</reference>
<keyword evidence="10" id="KW-1185">Reference proteome</keyword>
<evidence type="ECO:0000256" key="3">
    <source>
        <dbReference type="ARBA" id="ARBA00022771"/>
    </source>
</evidence>
<dbReference type="GO" id="GO:0006355">
    <property type="term" value="P:regulation of DNA-templated transcription"/>
    <property type="evidence" value="ECO:0007669"/>
    <property type="project" value="UniProtKB-UniRule"/>
</dbReference>
<dbReference type="PANTHER" id="PTHR31669:SF301">
    <property type="entry name" value="PROTEIN FAR1-RELATED SEQUENCE"/>
    <property type="match status" value="1"/>
</dbReference>
<proteinExistence type="inferred from homology"/>
<evidence type="ECO:0000259" key="8">
    <source>
        <dbReference type="PROSITE" id="PS50966"/>
    </source>
</evidence>
<organism evidence="9 10">
    <name type="scientific">Dendrobium nobile</name>
    <name type="common">Orchid</name>
    <dbReference type="NCBI Taxonomy" id="94219"/>
    <lineage>
        <taxon>Eukaryota</taxon>
        <taxon>Viridiplantae</taxon>
        <taxon>Streptophyta</taxon>
        <taxon>Embryophyta</taxon>
        <taxon>Tracheophyta</taxon>
        <taxon>Spermatophyta</taxon>
        <taxon>Magnoliopsida</taxon>
        <taxon>Liliopsida</taxon>
        <taxon>Asparagales</taxon>
        <taxon>Orchidaceae</taxon>
        <taxon>Epidendroideae</taxon>
        <taxon>Malaxideae</taxon>
        <taxon>Dendrobiinae</taxon>
        <taxon>Dendrobium</taxon>
    </lineage>
</organism>
<protein>
    <recommendedName>
        <fullName evidence="6">Protein FAR1-RELATED SEQUENCE</fullName>
    </recommendedName>
</protein>
<evidence type="ECO:0000256" key="1">
    <source>
        <dbReference type="ARBA" id="ARBA00005889"/>
    </source>
</evidence>
<evidence type="ECO:0000256" key="2">
    <source>
        <dbReference type="ARBA" id="ARBA00022723"/>
    </source>
</evidence>
<dbReference type="InterPro" id="IPR018289">
    <property type="entry name" value="MULE_transposase_dom"/>
</dbReference>
<dbReference type="InterPro" id="IPR031052">
    <property type="entry name" value="FHY3/FAR1"/>
</dbReference>
<comment type="function">
    <text evidence="6">Putative transcription activator involved in regulating light control of development.</text>
</comment>
<dbReference type="EMBL" id="JAGYWB010000019">
    <property type="protein sequence ID" value="KAI0489449.1"/>
    <property type="molecule type" value="Genomic_DNA"/>
</dbReference>
<dbReference type="GO" id="GO:0005634">
    <property type="term" value="C:nucleus"/>
    <property type="evidence" value="ECO:0007669"/>
    <property type="project" value="UniProtKB-SubCell"/>
</dbReference>
<dbReference type="AlphaFoldDB" id="A0A8T3A5T8"/>
<comment type="subcellular location">
    <subcellularLocation>
        <location evidence="6">Nucleus</location>
    </subcellularLocation>
</comment>
<evidence type="ECO:0000313" key="9">
    <source>
        <dbReference type="EMBL" id="KAI0489449.1"/>
    </source>
</evidence>
<gene>
    <name evidence="9" type="ORF">KFK09_029292</name>
</gene>
<evidence type="ECO:0000313" key="10">
    <source>
        <dbReference type="Proteomes" id="UP000829196"/>
    </source>
</evidence>
<feature type="domain" description="SWIM-type" evidence="8">
    <location>
        <begin position="544"/>
        <end position="580"/>
    </location>
</feature>
<feature type="region of interest" description="Disordered" evidence="7">
    <location>
        <begin position="688"/>
        <end position="709"/>
    </location>
</feature>
<comment type="caution">
    <text evidence="9">The sequence shown here is derived from an EMBL/GenBank/DDBJ whole genome shotgun (WGS) entry which is preliminary data.</text>
</comment>
<evidence type="ECO:0000256" key="6">
    <source>
        <dbReference type="RuleBase" id="RU367018"/>
    </source>
</evidence>
<comment type="similarity">
    <text evidence="1 6">Belongs to the FHY3/FAR1 family.</text>
</comment>
<evidence type="ECO:0000256" key="4">
    <source>
        <dbReference type="ARBA" id="ARBA00022833"/>
    </source>
</evidence>
<dbReference type="InterPro" id="IPR007527">
    <property type="entry name" value="Znf_SWIM"/>
</dbReference>
<dbReference type="PANTHER" id="PTHR31669">
    <property type="entry name" value="PROTEIN FAR1-RELATED SEQUENCE 10-RELATED"/>
    <property type="match status" value="1"/>
</dbReference>
<dbReference type="Pfam" id="PF03101">
    <property type="entry name" value="FAR1"/>
    <property type="match status" value="1"/>
</dbReference>
<keyword evidence="2 6" id="KW-0479">Metal-binding</keyword>
<keyword evidence="3 5" id="KW-0863">Zinc-finger</keyword>
<dbReference type="OrthoDB" id="747268at2759"/>
<evidence type="ECO:0000256" key="5">
    <source>
        <dbReference type="PROSITE-ProRule" id="PRU00325"/>
    </source>
</evidence>
<keyword evidence="4 6" id="KW-0862">Zinc</keyword>
<dbReference type="GO" id="GO:0008270">
    <property type="term" value="F:zinc ion binding"/>
    <property type="evidence" value="ECO:0007669"/>
    <property type="project" value="UniProtKB-UniRule"/>
</dbReference>
<sequence length="822" mass="94237">MVSGSLMEPPLDVSAEIDRVKEVEMNGLVALHNGEPQDMLTDSSKKDEIKEIISDGDKVPNVGMTFKTYDEVSNFYKQYALRVGFGVIVKKSWFSKSGKCRRVLLGCSRAGSGRADACYQARLTAKTNCQAMIGVRRLDDGLLHIVEANLEHNHPVSPSTAQSLRCYQKMACEINLIHSAGNRSSHIVEKGIGNALEFGMLKLGEGDDVAIHQFFARMQNRNPNFFYSVHLEHHGRMKNLFWADARSRAASSYFCDVVSFDSTCLTVKYDLPLVSFIGTNHHGQTVLLGCGLLSNETVETYIWLFKTWLACIMGSQPNAFISDHCKTIQLAVAEVFPRTRHRLCLDNIMKKIPENLKGYAEFIEIRKTLKKLVYDCSRIDEFEEKWNKMIEGFRLEGNEWLNALYENRHSWVPLYLKDTFWAGMSVSKRGESLSSYFDGFVNPKTTVKQFLSKYETIIQSKCKKEAQADSESLYKVPLIASKFYMEEQLSKMYTLNMFKKFQEELKATMYCHASPIKIDGPIHIFEIKECSYMENGKRTESKDHEVCYNSDELAVHCVCGFFQFNGILCRHSLTVFKLQQVFEIPSPYILDRWKKDFKRLYRLARYSDDIIPNTPLERYEYLSVRLLQLVELGFVSEERYQLALKLIRELEKSLLDDPEGRERQPRLLSFDCQTSQCVNDLLSSQFAMSKNSKNPPSFPAKRRGRPPKKIKQSNLEILVQTNKEQDFLRPSLIGSENLVFQAASVPSPLDVHVGSQGCIDLMEDVNSNELSFSTHFGVHANPQHHLGAQNLYEQQALENPPRVQWLYPQNYQEEARTIRRTG</sequence>
<feature type="compositionally biased region" description="Basic residues" evidence="7">
    <location>
        <begin position="700"/>
        <end position="709"/>
    </location>
</feature>
<dbReference type="Pfam" id="PF10551">
    <property type="entry name" value="MULE"/>
    <property type="match status" value="1"/>
</dbReference>
<dbReference type="Proteomes" id="UP000829196">
    <property type="component" value="Unassembled WGS sequence"/>
</dbReference>
<dbReference type="PROSITE" id="PS50966">
    <property type="entry name" value="ZF_SWIM"/>
    <property type="match status" value="1"/>
</dbReference>
<dbReference type="InterPro" id="IPR006564">
    <property type="entry name" value="Znf_PMZ"/>
</dbReference>
<name>A0A8T3A5T8_DENNO</name>